<feature type="domain" description="BTB" evidence="1">
    <location>
        <begin position="25"/>
        <end position="57"/>
    </location>
</feature>
<evidence type="ECO:0000259" key="1">
    <source>
        <dbReference type="Pfam" id="PF00651"/>
    </source>
</evidence>
<dbReference type="AlphaFoldDB" id="A0AAE9EGI9"/>
<dbReference type="Proteomes" id="UP000829354">
    <property type="component" value="Chromosome II"/>
</dbReference>
<sequence length="84" mass="9963">MQNKNPQMERNAQFVFTHKSVEDAIDDDTVERILQIADMYETPLAIKKCEKFLIKKSKMELKKKLELTEKYGLEELKKAYQKPI</sequence>
<reference evidence="2 3" key="1">
    <citation type="submission" date="2022-04" db="EMBL/GenBank/DDBJ databases">
        <title>Chromosome-level reference genomes for two strains of Caenorhabditis briggsae: an improved platform for comparative genomics.</title>
        <authorList>
            <person name="Stevens L."/>
            <person name="Andersen E."/>
        </authorList>
    </citation>
    <scope>NUCLEOTIDE SEQUENCE [LARGE SCALE GENOMIC DNA]</scope>
    <source>
        <strain evidence="2">VX34</strain>
        <tissue evidence="2">Whole-organism</tissue>
    </source>
</reference>
<dbReference type="InterPro" id="IPR011333">
    <property type="entry name" value="SKP1/BTB/POZ_sf"/>
</dbReference>
<evidence type="ECO:0000313" key="3">
    <source>
        <dbReference type="Proteomes" id="UP000829354"/>
    </source>
</evidence>
<dbReference type="Pfam" id="PF00651">
    <property type="entry name" value="BTB"/>
    <property type="match status" value="1"/>
</dbReference>
<dbReference type="PANTHER" id="PTHR22743:SF165">
    <property type="entry name" value="BTB AND MATH DOMAIN CONTAINING-RELATED"/>
    <property type="match status" value="1"/>
</dbReference>
<proteinExistence type="predicted"/>
<evidence type="ECO:0000313" key="2">
    <source>
        <dbReference type="EMBL" id="UMM20396.1"/>
    </source>
</evidence>
<dbReference type="InterPro" id="IPR052664">
    <property type="entry name" value="BTB-MATH_domain_protein"/>
</dbReference>
<accession>A0AAE9EGI9</accession>
<gene>
    <name evidence="2" type="ORF">L5515_015683</name>
</gene>
<dbReference type="EMBL" id="CP092621">
    <property type="protein sequence ID" value="UMM20396.1"/>
    <property type="molecule type" value="Genomic_DNA"/>
</dbReference>
<dbReference type="InterPro" id="IPR000210">
    <property type="entry name" value="BTB/POZ_dom"/>
</dbReference>
<name>A0AAE9EGI9_CAEBR</name>
<keyword evidence="3" id="KW-1185">Reference proteome</keyword>
<protein>
    <recommendedName>
        <fullName evidence="1">BTB domain-containing protein</fullName>
    </recommendedName>
</protein>
<dbReference type="Gene3D" id="3.30.710.10">
    <property type="entry name" value="Potassium Channel Kv1.1, Chain A"/>
    <property type="match status" value="1"/>
</dbReference>
<dbReference type="PANTHER" id="PTHR22743">
    <property type="entry name" value="MEPRIN/TRAF-LIKE MATH FAMILY-C.ELEGANS"/>
    <property type="match status" value="1"/>
</dbReference>
<organism evidence="2 3">
    <name type="scientific">Caenorhabditis briggsae</name>
    <dbReference type="NCBI Taxonomy" id="6238"/>
    <lineage>
        <taxon>Eukaryota</taxon>
        <taxon>Metazoa</taxon>
        <taxon>Ecdysozoa</taxon>
        <taxon>Nematoda</taxon>
        <taxon>Chromadorea</taxon>
        <taxon>Rhabditida</taxon>
        <taxon>Rhabditina</taxon>
        <taxon>Rhabditomorpha</taxon>
        <taxon>Rhabditoidea</taxon>
        <taxon>Rhabditidae</taxon>
        <taxon>Peloderinae</taxon>
        <taxon>Caenorhabditis</taxon>
    </lineage>
</organism>